<keyword evidence="4" id="KW-1185">Reference proteome</keyword>
<dbReference type="GO" id="GO:0016758">
    <property type="term" value="F:hexosyltransferase activity"/>
    <property type="evidence" value="ECO:0007669"/>
    <property type="project" value="TreeGrafter"/>
</dbReference>
<proteinExistence type="predicted"/>
<evidence type="ECO:0000256" key="1">
    <source>
        <dbReference type="ARBA" id="ARBA00022676"/>
    </source>
</evidence>
<dbReference type="PANTHER" id="PTHR34136:SF1">
    <property type="entry name" value="UDP-N-ACETYL-D-MANNOSAMINURONIC ACID TRANSFERASE"/>
    <property type="match status" value="1"/>
</dbReference>
<gene>
    <name evidence="3" type="ORF">CX676_06400</name>
</gene>
<dbReference type="RefSeq" id="WP_101751876.1">
    <property type="nucleotide sequence ID" value="NZ_CP025430.1"/>
</dbReference>
<keyword evidence="1" id="KW-0328">Glycosyltransferase</keyword>
<dbReference type="PANTHER" id="PTHR34136">
    <property type="match status" value="1"/>
</dbReference>
<dbReference type="Proteomes" id="UP000234530">
    <property type="component" value="Chromosome"/>
</dbReference>
<dbReference type="KEGG" id="pzh:CX676_06400"/>
<organism evidence="3 4">
    <name type="scientific">Paracoccus zhejiangensis</name>
    <dbReference type="NCBI Taxonomy" id="1077935"/>
    <lineage>
        <taxon>Bacteria</taxon>
        <taxon>Pseudomonadati</taxon>
        <taxon>Pseudomonadota</taxon>
        <taxon>Alphaproteobacteria</taxon>
        <taxon>Rhodobacterales</taxon>
        <taxon>Paracoccaceae</taxon>
        <taxon>Paracoccus</taxon>
    </lineage>
</organism>
<dbReference type="CDD" id="cd06533">
    <property type="entry name" value="Glyco_transf_WecG_TagA"/>
    <property type="match status" value="1"/>
</dbReference>
<sequence length="252" mass="27179">MLFTYPDGQVVRVNCPDREALLSGVAARMAANRGFALATLNVDHLEQLARDEAFRRAYAAHDLVCADGNPIVWLSRLAGQPVELVPGSELVHPLAELAARHEAPVALIGGSEASVRLAAERLMAAHPGLEVVMQAVPGFPFDPDASEAARLIGQIANSGAQLCLLGLGAPRQERFAIRARDALPGVGFASIGAGIDFISGQQQRAPVFMRKAKMEWLWRMLSNPRRLAARYGRGFLILPGHVRRALAQRGKV</sequence>
<evidence type="ECO:0000256" key="2">
    <source>
        <dbReference type="ARBA" id="ARBA00022679"/>
    </source>
</evidence>
<dbReference type="EMBL" id="CP025430">
    <property type="protein sequence ID" value="AUH63835.1"/>
    <property type="molecule type" value="Genomic_DNA"/>
</dbReference>
<dbReference type="NCBIfam" id="TIGR00696">
    <property type="entry name" value="wecG_tagA_cpsF"/>
    <property type="match status" value="1"/>
</dbReference>
<dbReference type="OrthoDB" id="9771846at2"/>
<accession>A0A2H5EX08</accession>
<dbReference type="AlphaFoldDB" id="A0A2H5EX08"/>
<name>A0A2H5EX08_9RHOB</name>
<evidence type="ECO:0000313" key="3">
    <source>
        <dbReference type="EMBL" id="AUH63835.1"/>
    </source>
</evidence>
<dbReference type="InterPro" id="IPR004629">
    <property type="entry name" value="WecG_TagA_CpsF"/>
</dbReference>
<dbReference type="Pfam" id="PF03808">
    <property type="entry name" value="Glyco_tran_WecG"/>
    <property type="match status" value="1"/>
</dbReference>
<reference evidence="3 4" key="1">
    <citation type="journal article" date="2013" name="Antonie Van Leeuwenhoek">
        <title>Paracoccus zhejiangensis sp. nov., isolated from activated sludge in wastewater-treatment system.</title>
        <authorList>
            <person name="Wu Z.G."/>
            <person name="Zhang D.F."/>
            <person name="Liu Y.L."/>
            <person name="Wang F."/>
            <person name="Jiang X."/>
            <person name="Li C."/>
            <person name="Li S.P."/>
            <person name="Hong Q."/>
            <person name="Li W.J."/>
        </authorList>
    </citation>
    <scope>NUCLEOTIDE SEQUENCE [LARGE SCALE GENOMIC DNA]</scope>
    <source>
        <strain evidence="3 4">J6</strain>
    </source>
</reference>
<protein>
    <submittedName>
        <fullName evidence="3">Glycosyltransferase</fullName>
    </submittedName>
</protein>
<keyword evidence="2 3" id="KW-0808">Transferase</keyword>
<evidence type="ECO:0000313" key="4">
    <source>
        <dbReference type="Proteomes" id="UP000234530"/>
    </source>
</evidence>